<evidence type="ECO:0000313" key="2">
    <source>
        <dbReference type="Proteomes" id="UP001373714"/>
    </source>
</evidence>
<organism evidence="1 2">
    <name type="scientific">Orbilia blumenaviensis</name>
    <dbReference type="NCBI Taxonomy" id="1796055"/>
    <lineage>
        <taxon>Eukaryota</taxon>
        <taxon>Fungi</taxon>
        <taxon>Dikarya</taxon>
        <taxon>Ascomycota</taxon>
        <taxon>Pezizomycotina</taxon>
        <taxon>Orbiliomycetes</taxon>
        <taxon>Orbiliales</taxon>
        <taxon>Orbiliaceae</taxon>
        <taxon>Orbilia</taxon>
    </lineage>
</organism>
<name>A0AAV9V5F7_9PEZI</name>
<keyword evidence="2" id="KW-1185">Reference proteome</keyword>
<accession>A0AAV9V5F7</accession>
<dbReference type="AlphaFoldDB" id="A0AAV9V5F7"/>
<gene>
    <name evidence="1" type="ORF">TWF730_008402</name>
</gene>
<dbReference type="Proteomes" id="UP001373714">
    <property type="component" value="Unassembled WGS sequence"/>
</dbReference>
<protein>
    <submittedName>
        <fullName evidence="1">Uncharacterized protein</fullName>
    </submittedName>
</protein>
<comment type="caution">
    <text evidence="1">The sequence shown here is derived from an EMBL/GenBank/DDBJ whole genome shotgun (WGS) entry which is preliminary data.</text>
</comment>
<reference evidence="1 2" key="1">
    <citation type="submission" date="2019-10" db="EMBL/GenBank/DDBJ databases">
        <authorList>
            <person name="Palmer J.M."/>
        </authorList>
    </citation>
    <scope>NUCLEOTIDE SEQUENCE [LARGE SCALE GENOMIC DNA]</scope>
    <source>
        <strain evidence="1 2">TWF730</strain>
    </source>
</reference>
<sequence>MSSIKLPSSFKETLDLNYAGRSRKMRMGPIVAAQIEHSFARLLWDKEIPGYDIETKTRYMTRSSLAFCVTFIVLRKLPKAEGSTKRGPPKIVPIFLLSQGEFTVPISPQALRNCFPIFKNSAAITFDPYQPESAQVAWHSRMGLGRLQNQRGALCSTYQELADRIKIDWGSCATPTLADTKDWVKSSTKSITDISGELQQWARVCQDYKDTGNFDLFRLSIPLPAVSRITKEEIEILPRTFLNATGPLQPPMLWKEKYSFLLIFDDTYMHNRHSIVFSDTEYHSLLKGEAPTITLDEPGYQNLV</sequence>
<evidence type="ECO:0000313" key="1">
    <source>
        <dbReference type="EMBL" id="KAK6353982.1"/>
    </source>
</evidence>
<proteinExistence type="predicted"/>
<dbReference type="EMBL" id="JAVHNS010000005">
    <property type="protein sequence ID" value="KAK6353982.1"/>
    <property type="molecule type" value="Genomic_DNA"/>
</dbReference>